<accession>A0A1D3D1K1</accession>
<protein>
    <recommendedName>
        <fullName evidence="4">LamG-like jellyroll fold domain-containing protein</fullName>
    </recommendedName>
</protein>
<comment type="caution">
    <text evidence="2">The sequence shown here is derived from an EMBL/GenBank/DDBJ whole genome shotgun (WGS) entry which is preliminary data.</text>
</comment>
<evidence type="ECO:0000313" key="3">
    <source>
        <dbReference type="Proteomes" id="UP000095192"/>
    </source>
</evidence>
<organism evidence="2 3">
    <name type="scientific">Cyclospora cayetanensis</name>
    <dbReference type="NCBI Taxonomy" id="88456"/>
    <lineage>
        <taxon>Eukaryota</taxon>
        <taxon>Sar</taxon>
        <taxon>Alveolata</taxon>
        <taxon>Apicomplexa</taxon>
        <taxon>Conoidasida</taxon>
        <taxon>Coccidia</taxon>
        <taxon>Eucoccidiorida</taxon>
        <taxon>Eimeriorina</taxon>
        <taxon>Eimeriidae</taxon>
        <taxon>Cyclospora</taxon>
    </lineage>
</organism>
<sequence length="284" mass="31039">MYSVPPPPEEGKAKQPQVLLQVSSDGEYIDLEPATIAKRHRLVAFELDDFVESPDGRLTACDTLASYHAGDATDAESGHEDMEGSLHVVPPLRLSSSGFSIACWVRLPVKRTGTFHALAGDGRGNAFAAIDEKGTTLGVISEPRVRVAKRVCRPSAPGFAPFIPSAALVHKKERGWHHLVAVGDGQITFFYVNGRHLGAAPACCRGPIAVIGNANLKQYRKPQTRRGPPSKGSSSEDEGNSGQCKMPFGAFYNFQVYRHPMFPKQVEALYQEQRKLHRLKHLTS</sequence>
<dbReference type="VEuPathDB" id="ToxoDB:cyc_07991"/>
<reference evidence="2 3" key="1">
    <citation type="journal article" date="2016" name="BMC Genomics">
        <title>Comparative genomics reveals Cyclospora cayetanensis possesses coccidia-like metabolism and invasion components but unique surface antigens.</title>
        <authorList>
            <person name="Liu S."/>
            <person name="Wang L."/>
            <person name="Zheng H."/>
            <person name="Xu Z."/>
            <person name="Roellig D.M."/>
            <person name="Li N."/>
            <person name="Frace M.A."/>
            <person name="Tang K."/>
            <person name="Arrowood M.J."/>
            <person name="Moss D.M."/>
            <person name="Zhang L."/>
            <person name="Feng Y."/>
            <person name="Xiao L."/>
        </authorList>
    </citation>
    <scope>NUCLEOTIDE SEQUENCE [LARGE SCALE GENOMIC DNA]</scope>
    <source>
        <strain evidence="2 3">CHN_HEN01</strain>
    </source>
</reference>
<dbReference type="InterPro" id="IPR013320">
    <property type="entry name" value="ConA-like_dom_sf"/>
</dbReference>
<evidence type="ECO:0008006" key="4">
    <source>
        <dbReference type="Google" id="ProtNLM"/>
    </source>
</evidence>
<evidence type="ECO:0000313" key="2">
    <source>
        <dbReference type="EMBL" id="OEH77326.1"/>
    </source>
</evidence>
<name>A0A1D3D1K1_9EIME</name>
<dbReference type="VEuPathDB" id="ToxoDB:LOC34619626"/>
<dbReference type="SUPFAM" id="SSF49899">
    <property type="entry name" value="Concanavalin A-like lectins/glucanases"/>
    <property type="match status" value="1"/>
</dbReference>
<dbReference type="Gene3D" id="2.60.120.200">
    <property type="match status" value="1"/>
</dbReference>
<dbReference type="AlphaFoldDB" id="A0A1D3D1K1"/>
<dbReference type="Proteomes" id="UP000095192">
    <property type="component" value="Unassembled WGS sequence"/>
</dbReference>
<feature type="region of interest" description="Disordered" evidence="1">
    <location>
        <begin position="217"/>
        <end position="242"/>
    </location>
</feature>
<keyword evidence="3" id="KW-1185">Reference proteome</keyword>
<dbReference type="EMBL" id="JROU02001128">
    <property type="protein sequence ID" value="OEH77326.1"/>
    <property type="molecule type" value="Genomic_DNA"/>
</dbReference>
<proteinExistence type="predicted"/>
<dbReference type="InParanoid" id="A0A1D3D1K1"/>
<gene>
    <name evidence="2" type="ORF">cyc_07991</name>
</gene>
<evidence type="ECO:0000256" key="1">
    <source>
        <dbReference type="SAM" id="MobiDB-lite"/>
    </source>
</evidence>